<feature type="transmembrane region" description="Helical" evidence="4">
    <location>
        <begin position="50"/>
        <end position="73"/>
    </location>
</feature>
<dbReference type="Pfam" id="PF00704">
    <property type="entry name" value="Glyco_hydro_18"/>
    <property type="match status" value="1"/>
</dbReference>
<comment type="caution">
    <text evidence="7">The sequence shown here is derived from an EMBL/GenBank/DDBJ whole genome shotgun (WGS) entry which is preliminary data.</text>
</comment>
<evidence type="ECO:0000256" key="1">
    <source>
        <dbReference type="ARBA" id="ARBA00022801"/>
    </source>
</evidence>
<feature type="domain" description="GH18" evidence="6">
    <location>
        <begin position="296"/>
        <end position="604"/>
    </location>
</feature>
<evidence type="ECO:0000256" key="3">
    <source>
        <dbReference type="RuleBase" id="RU000489"/>
    </source>
</evidence>
<dbReference type="InterPro" id="IPR001223">
    <property type="entry name" value="Glyco_hydro18_cat"/>
</dbReference>
<accession>A0A413YSL7</accession>
<name>A0A413YSL7_9FIRM</name>
<dbReference type="GO" id="GO:0005975">
    <property type="term" value="P:carbohydrate metabolic process"/>
    <property type="evidence" value="ECO:0007669"/>
    <property type="project" value="InterPro"/>
</dbReference>
<dbReference type="InterPro" id="IPR011583">
    <property type="entry name" value="Chitinase_II/V-like_cat"/>
</dbReference>
<dbReference type="InterPro" id="IPR029070">
    <property type="entry name" value="Chitinase_insertion_sf"/>
</dbReference>
<dbReference type="PANTHER" id="PTHR46066:SF2">
    <property type="entry name" value="CHITINASE DOMAIN-CONTAINING PROTEIN 1"/>
    <property type="match status" value="1"/>
</dbReference>
<keyword evidence="4" id="KW-0472">Membrane</keyword>
<evidence type="ECO:0000259" key="6">
    <source>
        <dbReference type="PROSITE" id="PS51910"/>
    </source>
</evidence>
<dbReference type="Gene3D" id="3.20.20.80">
    <property type="entry name" value="Glycosidases"/>
    <property type="match status" value="1"/>
</dbReference>
<evidence type="ECO:0000313" key="7">
    <source>
        <dbReference type="EMBL" id="RHC12057.1"/>
    </source>
</evidence>
<dbReference type="InterPro" id="IPR017853">
    <property type="entry name" value="GH"/>
</dbReference>
<dbReference type="PROSITE" id="PS51781">
    <property type="entry name" value="SH3B"/>
    <property type="match status" value="1"/>
</dbReference>
<keyword evidence="4" id="KW-0812">Transmembrane</keyword>
<dbReference type="GO" id="GO:0008061">
    <property type="term" value="F:chitin binding"/>
    <property type="evidence" value="ECO:0007669"/>
    <property type="project" value="InterPro"/>
</dbReference>
<dbReference type="PANTHER" id="PTHR46066">
    <property type="entry name" value="CHITINASE DOMAIN-CONTAINING PROTEIN 1 FAMILY MEMBER"/>
    <property type="match status" value="1"/>
</dbReference>
<dbReference type="SUPFAM" id="SSF51445">
    <property type="entry name" value="(Trans)glycosidases"/>
    <property type="match status" value="1"/>
</dbReference>
<evidence type="ECO:0000256" key="2">
    <source>
        <dbReference type="ARBA" id="ARBA00023295"/>
    </source>
</evidence>
<sequence length="604" mass="68788">MIKFRAYLYYGKSVIKVCLYLQRYCIRWYNIIIVVNKKGRQMKIKVDKRIKGITIAAAALVLIIVVAVMFIIVRYTPAKEKMSGYTYYGIDRNTDKVFVIIDGELYPDTGIIYEGRYYLPQEFIEDNINVGFYYDKESDAVLYSDSEYMYTYKKGENVYTDDTGKTYNTDYSVVVESEGKCYVNWEYVAEHTDCEYEYGNEPERINITLEREEKQYVTAQKKTAVRYRGGIKSPVLEYVQKGDRLVYEDDLDDWIKVTTATGYTGYIKKSEASDTFAYIREEKNYETHNYNMKDDKITLAWFQVSGVAGNSGIDNNIATASGVNVLAPTWYSVTDSSGKMSCYASAGLVNKMHQRGTDVWALVSDFDTNVDFAALYSSKKARTNMVNTLINDAEKYGFDGINLDCENIKSAYAKDYLQFVRELSIACERKGLVLSTDNYKPEAYNRCYNLKEQSRFVDYVIVMAYDEHYAGTDAGSVASLPFVKEAVEDTVQLVGKEHVIAGIPFYTRIWTTTDGNTTSRAVGMQAAVDQLNSDGQVALWNDDCGQYVASYTVGNATRQIWFEEEKSIEAKMQVIQENNVAGVAGWKLGLEKSSVWPVISKYNK</sequence>
<dbReference type="SMART" id="SM00636">
    <property type="entry name" value="Glyco_18"/>
    <property type="match status" value="1"/>
</dbReference>
<dbReference type="Gene3D" id="2.30.30.40">
    <property type="entry name" value="SH3 Domains"/>
    <property type="match status" value="1"/>
</dbReference>
<keyword evidence="2 3" id="KW-0326">Glycosidase</keyword>
<dbReference type="EMBL" id="QSHM01000014">
    <property type="protein sequence ID" value="RHC12057.1"/>
    <property type="molecule type" value="Genomic_DNA"/>
</dbReference>
<dbReference type="Gene3D" id="3.10.50.10">
    <property type="match status" value="1"/>
</dbReference>
<feature type="domain" description="SH3b" evidence="5">
    <location>
        <begin position="212"/>
        <end position="276"/>
    </location>
</feature>
<reference evidence="7 8" key="1">
    <citation type="submission" date="2018-08" db="EMBL/GenBank/DDBJ databases">
        <title>A genome reference for cultivated species of the human gut microbiota.</title>
        <authorList>
            <person name="Zou Y."/>
            <person name="Xue W."/>
            <person name="Luo G."/>
        </authorList>
    </citation>
    <scope>NUCLEOTIDE SEQUENCE [LARGE SCALE GENOMIC DNA]</scope>
    <source>
        <strain evidence="7 8">AM37-3BH</strain>
    </source>
</reference>
<keyword evidence="1 3" id="KW-0378">Hydrolase</keyword>
<dbReference type="AlphaFoldDB" id="A0A413YSL7"/>
<dbReference type="Proteomes" id="UP000285844">
    <property type="component" value="Unassembled WGS sequence"/>
</dbReference>
<evidence type="ECO:0000259" key="5">
    <source>
        <dbReference type="PROSITE" id="PS51781"/>
    </source>
</evidence>
<organism evidence="7 8">
    <name type="scientific">Lachnospira eligens</name>
    <dbReference type="NCBI Taxonomy" id="39485"/>
    <lineage>
        <taxon>Bacteria</taxon>
        <taxon>Bacillati</taxon>
        <taxon>Bacillota</taxon>
        <taxon>Clostridia</taxon>
        <taxon>Lachnospirales</taxon>
        <taxon>Lachnospiraceae</taxon>
        <taxon>Lachnospira</taxon>
    </lineage>
</organism>
<dbReference type="InterPro" id="IPR001579">
    <property type="entry name" value="Glyco_hydro_18_chit_AS"/>
</dbReference>
<proteinExistence type="predicted"/>
<dbReference type="PROSITE" id="PS01095">
    <property type="entry name" value="GH18_1"/>
    <property type="match status" value="1"/>
</dbReference>
<dbReference type="PROSITE" id="PS51910">
    <property type="entry name" value="GH18_2"/>
    <property type="match status" value="1"/>
</dbReference>
<evidence type="ECO:0000256" key="4">
    <source>
        <dbReference type="SAM" id="Phobius"/>
    </source>
</evidence>
<dbReference type="SMART" id="SM00287">
    <property type="entry name" value="SH3b"/>
    <property type="match status" value="1"/>
</dbReference>
<evidence type="ECO:0000313" key="8">
    <source>
        <dbReference type="Proteomes" id="UP000285844"/>
    </source>
</evidence>
<protein>
    <submittedName>
        <fullName evidence="7">Uncharacterized protein</fullName>
    </submittedName>
</protein>
<dbReference type="InterPro" id="IPR003646">
    <property type="entry name" value="SH3-like_bac-type"/>
</dbReference>
<keyword evidence="4" id="KW-1133">Transmembrane helix</keyword>
<dbReference type="GO" id="GO:0004553">
    <property type="term" value="F:hydrolase activity, hydrolyzing O-glycosyl compounds"/>
    <property type="evidence" value="ECO:0007669"/>
    <property type="project" value="InterPro"/>
</dbReference>
<gene>
    <name evidence="7" type="ORF">DW858_10945</name>
</gene>